<organism evidence="1 2">
    <name type="scientific">Luteococcus japonicus LSP_Lj1</name>
    <dbReference type="NCBI Taxonomy" id="1255658"/>
    <lineage>
        <taxon>Bacteria</taxon>
        <taxon>Bacillati</taxon>
        <taxon>Actinomycetota</taxon>
        <taxon>Actinomycetes</taxon>
        <taxon>Propionibacteriales</taxon>
        <taxon>Propionibacteriaceae</taxon>
        <taxon>Luteococcus</taxon>
    </lineage>
</organism>
<evidence type="ECO:0000313" key="2">
    <source>
        <dbReference type="Proteomes" id="UP000188342"/>
    </source>
</evidence>
<gene>
    <name evidence="1" type="ORF">FM114_00945</name>
</gene>
<name>A0A1R4ICR9_9ACTN</name>
<protein>
    <submittedName>
        <fullName evidence="1">Uncharacterized protein</fullName>
    </submittedName>
</protein>
<dbReference type="STRING" id="1255658.FM114_00945"/>
<dbReference type="RefSeq" id="WP_094763330.1">
    <property type="nucleotide sequence ID" value="NZ_FUKQ01000006.1"/>
</dbReference>
<dbReference type="EMBL" id="FUKQ01000006">
    <property type="protein sequence ID" value="SJN17384.1"/>
    <property type="molecule type" value="Genomic_DNA"/>
</dbReference>
<keyword evidence="2" id="KW-1185">Reference proteome</keyword>
<dbReference type="OrthoDB" id="3722033at2"/>
<dbReference type="Proteomes" id="UP000188342">
    <property type="component" value="Unassembled WGS sequence"/>
</dbReference>
<sequence>MNRPLPPFPRPIPADQVHVGYVRPAPGQGELAPRPTLVESYRLGNLRVWSDAGQAVDLLPRVETEPNLPMTQPSPSTAELVEAPSRPTAEPVEAPIHLVFPANTLSPCSDKEAEAHQWLRTVVENRGVDWTRAARWSPSLDWAQPGVAIRGLDEDAMLLLAVELGLDVWLRWDDFGVRVRSGDETLAWLPAARVSLREVRPGCPLRSGVDDFCTPWGGPWTGQSRAAWVMWQRHRRMLVTALGCGVCHGGEVHQRSIG</sequence>
<accession>A0A1R4ICR9</accession>
<dbReference type="AlphaFoldDB" id="A0A1R4ICR9"/>
<evidence type="ECO:0000313" key="1">
    <source>
        <dbReference type="EMBL" id="SJN17384.1"/>
    </source>
</evidence>
<reference evidence="1 2" key="1">
    <citation type="submission" date="2017-02" db="EMBL/GenBank/DDBJ databases">
        <authorList>
            <person name="Peterson S.W."/>
        </authorList>
    </citation>
    <scope>NUCLEOTIDE SEQUENCE [LARGE SCALE GENOMIC DNA]</scope>
    <source>
        <strain evidence="1 2">LSP_Lj1</strain>
    </source>
</reference>
<proteinExistence type="predicted"/>